<reference evidence="2 3" key="1">
    <citation type="journal article" date="2021" name="Sci. Rep.">
        <title>Genome sequencing of the multicellular alga Astrephomene provides insights into convergent evolution of germ-soma differentiation.</title>
        <authorList>
            <person name="Yamashita S."/>
            <person name="Yamamoto K."/>
            <person name="Matsuzaki R."/>
            <person name="Suzuki S."/>
            <person name="Yamaguchi H."/>
            <person name="Hirooka S."/>
            <person name="Minakuchi Y."/>
            <person name="Miyagishima S."/>
            <person name="Kawachi M."/>
            <person name="Toyoda A."/>
            <person name="Nozaki H."/>
        </authorList>
    </citation>
    <scope>NUCLEOTIDE SEQUENCE [LARGE SCALE GENOMIC DNA]</scope>
    <source>
        <strain evidence="2 3">NIES-4017</strain>
    </source>
</reference>
<name>A0AAD3HR07_9CHLO</name>
<keyword evidence="3" id="KW-1185">Reference proteome</keyword>
<sequence length="914" mass="98104">MDIQSSSFQSCVTRFRNAASKAQATLIQYKREKSLVCVELYRTVAVISLQRREATLHFEGWQSNVPDDASPSALYNMKFKTVDDKECSLLGLLGSQVSSLSSFRSFLHKGGDVFVDNYLEEKEMRAPAAQLLFVSYLVELTRPKGHEIGAVGDYFWLQKPWLKKKKELEGVLAAGNNTAQVVSSVLNRRFTPTVSSAHRAQDLKGASSIMHEAATAPSSQTVPWQVSGHDTLPILHAAASSQQCTADLSRCTSPVLQEDANISLWDMEPNEDSLVSLEASLHAAEPGGSGTERSGADHGSPGWILISEASLRAAEPGGGGTERSGADHRLPSRRPSSEVSLRGAEPGGSGTERCGADHRSPNRSPSPEASLRGAEPGGSGTERSGADHRSPNRSPSSEASLRGSEPGGSGTERSGADHRSPNRRPSSELPCMQASLHDAEPGGSGTERRGADYRFPSRSPSSEASLRAAEPGGSGTKRCGADHRSPSRIPSSEASLRAAEPGGSGTERSGADHRSPSRIPSSEVSLRAAEPGGGGTERSGADHRSPSRIHSSEASLPAAEPDGSGADHRSPIRKPSPELGGCKRPVQALSPGTEHTLQGGGLRYNGGRQQPKKARRRGVSAYGSVVDAGEALDDEEEIPTISKAVFTVDSPSDIPEAINESGVAILHDPGIRDTVTPAAVQRALQHGGASLPIFESIPPKRNGRFVQERRNGKPTGYLRSTFGSKQRRQCLINPEDPDHADVLADFRGVVEPKINEAVAAMGDDDLELHPPYLLLNTQSEQQEPVRRQGNHTDLKMEQKGGVAIAAVQKMGLLLYPESNRVLERYWQLEKLVDEGGITPADLEAWVKMRKFKAVRVELEAGDIIFLSGHMVHAGDCGMDNYPSLRVHWYFTDGKKENETTHLVMYGAVLAAQFV</sequence>
<evidence type="ECO:0000313" key="2">
    <source>
        <dbReference type="EMBL" id="GFR50629.1"/>
    </source>
</evidence>
<protein>
    <submittedName>
        <fullName evidence="2">Uncharacterized protein</fullName>
    </submittedName>
</protein>
<evidence type="ECO:0000313" key="3">
    <source>
        <dbReference type="Proteomes" id="UP001054857"/>
    </source>
</evidence>
<accession>A0AAD3HR07</accession>
<gene>
    <name evidence="2" type="ORF">Agub_g12729</name>
</gene>
<feature type="region of interest" description="Disordered" evidence="1">
    <location>
        <begin position="282"/>
        <end position="619"/>
    </location>
</feature>
<proteinExistence type="predicted"/>
<dbReference type="EMBL" id="BMAR01000039">
    <property type="protein sequence ID" value="GFR50629.1"/>
    <property type="molecule type" value="Genomic_DNA"/>
</dbReference>
<dbReference type="AlphaFoldDB" id="A0AAD3HR07"/>
<organism evidence="2 3">
    <name type="scientific">Astrephomene gubernaculifera</name>
    <dbReference type="NCBI Taxonomy" id="47775"/>
    <lineage>
        <taxon>Eukaryota</taxon>
        <taxon>Viridiplantae</taxon>
        <taxon>Chlorophyta</taxon>
        <taxon>core chlorophytes</taxon>
        <taxon>Chlorophyceae</taxon>
        <taxon>CS clade</taxon>
        <taxon>Chlamydomonadales</taxon>
        <taxon>Astrephomenaceae</taxon>
        <taxon>Astrephomene</taxon>
    </lineage>
</organism>
<comment type="caution">
    <text evidence="2">The sequence shown here is derived from an EMBL/GenBank/DDBJ whole genome shotgun (WGS) entry which is preliminary data.</text>
</comment>
<dbReference type="Proteomes" id="UP001054857">
    <property type="component" value="Unassembled WGS sequence"/>
</dbReference>
<evidence type="ECO:0000256" key="1">
    <source>
        <dbReference type="SAM" id="MobiDB-lite"/>
    </source>
</evidence>